<evidence type="ECO:0000313" key="2">
    <source>
        <dbReference type="Proteomes" id="UP000016665"/>
    </source>
</evidence>
<dbReference type="Proteomes" id="UP000016665">
    <property type="component" value="Chromosome 19"/>
</dbReference>
<proteinExistence type="predicted"/>
<reference evidence="1" key="3">
    <citation type="submission" date="2025-09" db="UniProtKB">
        <authorList>
            <consortium name="Ensembl"/>
        </authorList>
    </citation>
    <scope>IDENTIFICATION</scope>
</reference>
<sequence>QKKDLSRAGISSVLRHVVPKTSSAVGTAPAQGLSLYARLTQTTHMSTDSCSPRPSTSRAWHWLYSTVIMGWEICKDLVTTPRVPFHVNYTLSRNTPFLAFGWSALPSTQFFPHG</sequence>
<evidence type="ECO:0000313" key="1">
    <source>
        <dbReference type="Ensembl" id="ENSFALP00000032223.1"/>
    </source>
</evidence>
<keyword evidence="2" id="KW-1185">Reference proteome</keyword>
<dbReference type="AlphaFoldDB" id="A0A803WB67"/>
<reference evidence="1 2" key="1">
    <citation type="journal article" date="2012" name="Nature">
        <title>The genomic landscape of species divergence in Ficedula flycatchers.</title>
        <authorList>
            <person name="Ellegren H."/>
            <person name="Smeds L."/>
            <person name="Burri R."/>
            <person name="Olason P.I."/>
            <person name="Backstrom N."/>
            <person name="Kawakami T."/>
            <person name="Kunstner A."/>
            <person name="Makinen H."/>
            <person name="Nadachowska-Brzyska K."/>
            <person name="Qvarnstrom A."/>
            <person name="Uebbing S."/>
            <person name="Wolf J.B."/>
        </authorList>
    </citation>
    <scope>NUCLEOTIDE SEQUENCE [LARGE SCALE GENOMIC DNA]</scope>
</reference>
<accession>A0A803WB67</accession>
<reference evidence="1" key="2">
    <citation type="submission" date="2025-08" db="UniProtKB">
        <authorList>
            <consortium name="Ensembl"/>
        </authorList>
    </citation>
    <scope>IDENTIFICATION</scope>
</reference>
<protein>
    <submittedName>
        <fullName evidence="1">Uncharacterized protein</fullName>
    </submittedName>
</protein>
<name>A0A803WB67_FICAL</name>
<dbReference type="Ensembl" id="ENSFALT00000036760.1">
    <property type="protein sequence ID" value="ENSFALP00000032223.1"/>
    <property type="gene ID" value="ENSFALG00000023750.1"/>
</dbReference>
<organism evidence="1 2">
    <name type="scientific">Ficedula albicollis</name>
    <name type="common">Collared flycatcher</name>
    <name type="synonym">Muscicapa albicollis</name>
    <dbReference type="NCBI Taxonomy" id="59894"/>
    <lineage>
        <taxon>Eukaryota</taxon>
        <taxon>Metazoa</taxon>
        <taxon>Chordata</taxon>
        <taxon>Craniata</taxon>
        <taxon>Vertebrata</taxon>
        <taxon>Euteleostomi</taxon>
        <taxon>Archelosauria</taxon>
        <taxon>Archosauria</taxon>
        <taxon>Dinosauria</taxon>
        <taxon>Saurischia</taxon>
        <taxon>Theropoda</taxon>
        <taxon>Coelurosauria</taxon>
        <taxon>Aves</taxon>
        <taxon>Neognathae</taxon>
        <taxon>Neoaves</taxon>
        <taxon>Telluraves</taxon>
        <taxon>Australaves</taxon>
        <taxon>Passeriformes</taxon>
        <taxon>Muscicapidae</taxon>
        <taxon>Ficedula</taxon>
    </lineage>
</organism>